<name>A0ABR3ETH9_9AGAR</name>
<feature type="compositionally biased region" description="Polar residues" evidence="1">
    <location>
        <begin position="110"/>
        <end position="122"/>
    </location>
</feature>
<sequence>MSADEQPELLLDATKVSDVLQVMSEDLVNSAAEKGTSFLTNDGERIKEPASAIMAETTCKLEADGAYYLSYGGHRLELSIVIQLRNKWATANSPTGTAVLKEWKSDSRRNPSPSSLVPTPTGVSIRPYNEPRGYKSWVKNTRHDHLEWEELLCVVFTIKLIPTPDPVPNRFDAHFKGADEGKSGEYTISGHPVARDKMFDMFQLMNDKFSTYSQSTLKLSPAEPHHPPDSKMYLQAARQVFVPNNLPLDEGRGSEYVDPFGILKVIGPRAAVRNNRIPEVTVRNHIDNIEQAMSFHQIHRLSTSETLFSVTVVPRASQKPCKDADANSKKCLGWGFRLVNVRVLGKREPVQPKSPKKSVKIRKLHDTDFELEEEVGSNKAQKT</sequence>
<evidence type="ECO:0000313" key="3">
    <source>
        <dbReference type="Proteomes" id="UP001465976"/>
    </source>
</evidence>
<keyword evidence="3" id="KW-1185">Reference proteome</keyword>
<reference evidence="2 3" key="1">
    <citation type="submission" date="2024-02" db="EMBL/GenBank/DDBJ databases">
        <title>A draft genome for the cacao thread blight pathogen Marasmius crinis-equi.</title>
        <authorList>
            <person name="Cohen S.P."/>
            <person name="Baruah I.K."/>
            <person name="Amoako-Attah I."/>
            <person name="Bukari Y."/>
            <person name="Meinhardt L.W."/>
            <person name="Bailey B.A."/>
        </authorList>
    </citation>
    <scope>NUCLEOTIDE SEQUENCE [LARGE SCALE GENOMIC DNA]</scope>
    <source>
        <strain evidence="2 3">GH-76</strain>
    </source>
</reference>
<organism evidence="2 3">
    <name type="scientific">Marasmius crinis-equi</name>
    <dbReference type="NCBI Taxonomy" id="585013"/>
    <lineage>
        <taxon>Eukaryota</taxon>
        <taxon>Fungi</taxon>
        <taxon>Dikarya</taxon>
        <taxon>Basidiomycota</taxon>
        <taxon>Agaricomycotina</taxon>
        <taxon>Agaricomycetes</taxon>
        <taxon>Agaricomycetidae</taxon>
        <taxon>Agaricales</taxon>
        <taxon>Marasmiineae</taxon>
        <taxon>Marasmiaceae</taxon>
        <taxon>Marasmius</taxon>
    </lineage>
</organism>
<comment type="caution">
    <text evidence="2">The sequence shown here is derived from an EMBL/GenBank/DDBJ whole genome shotgun (WGS) entry which is preliminary data.</text>
</comment>
<dbReference type="EMBL" id="JBAHYK010002007">
    <property type="protein sequence ID" value="KAL0566109.1"/>
    <property type="molecule type" value="Genomic_DNA"/>
</dbReference>
<feature type="region of interest" description="Disordered" evidence="1">
    <location>
        <begin position="101"/>
        <end position="124"/>
    </location>
</feature>
<evidence type="ECO:0000256" key="1">
    <source>
        <dbReference type="SAM" id="MobiDB-lite"/>
    </source>
</evidence>
<dbReference type="Proteomes" id="UP001465976">
    <property type="component" value="Unassembled WGS sequence"/>
</dbReference>
<evidence type="ECO:0000313" key="2">
    <source>
        <dbReference type="EMBL" id="KAL0566109.1"/>
    </source>
</evidence>
<proteinExistence type="predicted"/>
<protein>
    <submittedName>
        <fullName evidence="2">Uncharacterized protein</fullName>
    </submittedName>
</protein>
<accession>A0ABR3ETH9</accession>
<gene>
    <name evidence="2" type="ORF">V5O48_015908</name>
</gene>